<dbReference type="Pfam" id="PF00175">
    <property type="entry name" value="NAD_binding_1"/>
    <property type="match status" value="1"/>
</dbReference>
<keyword evidence="12" id="KW-1185">Reference proteome</keyword>
<reference evidence="11 12" key="2">
    <citation type="journal article" date="2013" name="PLoS ONE">
        <title>Whole genome mapping and re-organization of the nuclear and mitochondrial genomes of Babesia microti isolates.</title>
        <authorList>
            <person name="Cornillot E."/>
            <person name="Dassouli A."/>
            <person name="Garg A."/>
            <person name="Pachikara N."/>
            <person name="Randazzo S."/>
            <person name="Depoix D."/>
            <person name="Carcy B."/>
            <person name="Delbecq S."/>
            <person name="Frutos R."/>
            <person name="Silva J.C."/>
            <person name="Sutton R."/>
            <person name="Krause P.J."/>
            <person name="Mamoun C.B."/>
        </authorList>
    </citation>
    <scope>NUCLEOTIDE SEQUENCE [LARGE SCALE GENOMIC DNA]</scope>
    <source>
        <strain evidence="11 12">RI</strain>
    </source>
</reference>
<keyword evidence="4" id="KW-0285">Flavoprotein</keyword>
<name>I7IT15_BABMR</name>
<comment type="similarity">
    <text evidence="2">Belongs to the ferredoxin--NADP reductase type 1 family.</text>
</comment>
<dbReference type="Gene3D" id="3.40.50.80">
    <property type="entry name" value="Nucleotide-binding domain of ferredoxin-NADP reductase (FNR) module"/>
    <property type="match status" value="1"/>
</dbReference>
<evidence type="ECO:0000256" key="2">
    <source>
        <dbReference type="ARBA" id="ARBA00008312"/>
    </source>
</evidence>
<keyword evidence="6" id="KW-0521">NADP</keyword>
<dbReference type="EMBL" id="LN871599">
    <property type="protein sequence ID" value="CCF76016.1"/>
    <property type="molecule type" value="Genomic_DNA"/>
</dbReference>
<dbReference type="KEGG" id="bmic:BmR1_04g09200"/>
<evidence type="ECO:0000313" key="12">
    <source>
        <dbReference type="Proteomes" id="UP000002899"/>
    </source>
</evidence>
<keyword evidence="5" id="KW-0274">FAD</keyword>
<evidence type="ECO:0000313" key="11">
    <source>
        <dbReference type="EMBL" id="CCF76016.1"/>
    </source>
</evidence>
<keyword evidence="7 11" id="KW-0560">Oxidoreductase</keyword>
<gene>
    <name evidence="11" type="ORF">BmR1_04g09200</name>
</gene>
<accession>I7IT15</accession>
<reference evidence="11 12" key="1">
    <citation type="journal article" date="2012" name="Nucleic Acids Res.">
        <title>Sequencing of the smallest Apicomplexan genome from the human pathogen Babesia microti.</title>
        <authorList>
            <person name="Cornillot E."/>
            <person name="Hadj-Kaddour K."/>
            <person name="Dassouli A."/>
            <person name="Noel B."/>
            <person name="Ranwez V."/>
            <person name="Vacherie B."/>
            <person name="Augagneur Y."/>
            <person name="Bres V."/>
            <person name="Duclos A."/>
            <person name="Randazzo S."/>
            <person name="Carcy B."/>
            <person name="Debierre-Grockiego F."/>
            <person name="Delbecq S."/>
            <person name="Moubri-Menage K."/>
            <person name="Shams-Eldin H."/>
            <person name="Usmani-Brown S."/>
            <person name="Bringaud F."/>
            <person name="Wincker P."/>
            <person name="Vivares C.P."/>
            <person name="Schwarz R.T."/>
            <person name="Schetters T.P."/>
            <person name="Krause P.J."/>
            <person name="Gorenflot A."/>
            <person name="Berry V."/>
            <person name="Barbe V."/>
            <person name="Ben Mamoun C."/>
        </authorList>
    </citation>
    <scope>NUCLEOTIDE SEQUENCE [LARGE SCALE GENOMIC DNA]</scope>
    <source>
        <strain evidence="11 12">RI</strain>
    </source>
</reference>
<dbReference type="Proteomes" id="UP000002899">
    <property type="component" value="Chromosome IV"/>
</dbReference>
<sequence length="341" mass="38987">MPYTLLLVFNLLFVTRGANSFYSKPRVVQDKITRYTRYTRKNPLKCKVKNIQMIGRYDDSCEFYHVTLSHQQPFPYYEGQYCTVIPPADPLTCKRFAPRPYSIANSTTSPTITAQSDSALDLDNNIELCIRKFINPETNAPGLCSNYLINSKLGDTINVAGPFGKLNIRDFLSEPIHTNDPTDDRAKHDQICSSHSISNTHKVNIILVATGTGIAPFRSFYKYLFRSIDSQSLDLFNKLLLIYGVKNEDCLLYRDELEHLQRNFPGKFNLLKAFSRTSDKRYVQDVIVDNRDFIKSFVDKNSKVFVCGAKAIVTPIKHALQKVTDIDVYNQIANNMTIEVY</sequence>
<evidence type="ECO:0000256" key="5">
    <source>
        <dbReference type="ARBA" id="ARBA00022827"/>
    </source>
</evidence>
<organism evidence="11 12">
    <name type="scientific">Babesia microti (strain RI)</name>
    <dbReference type="NCBI Taxonomy" id="1133968"/>
    <lineage>
        <taxon>Eukaryota</taxon>
        <taxon>Sar</taxon>
        <taxon>Alveolata</taxon>
        <taxon>Apicomplexa</taxon>
        <taxon>Aconoidasida</taxon>
        <taxon>Piroplasmida</taxon>
        <taxon>Babesiidae</taxon>
        <taxon>Babesia</taxon>
    </lineage>
</organism>
<dbReference type="EC" id="1.18.1.2" evidence="3"/>
<dbReference type="InterPro" id="IPR001709">
    <property type="entry name" value="Flavoprot_Pyr_Nucl_cyt_Rdtase"/>
</dbReference>
<evidence type="ECO:0000256" key="4">
    <source>
        <dbReference type="ARBA" id="ARBA00022630"/>
    </source>
</evidence>
<evidence type="ECO:0000256" key="1">
    <source>
        <dbReference type="ARBA" id="ARBA00001974"/>
    </source>
</evidence>
<dbReference type="InterPro" id="IPR017927">
    <property type="entry name" value="FAD-bd_FR_type"/>
</dbReference>
<dbReference type="InterPro" id="IPR015701">
    <property type="entry name" value="FNR"/>
</dbReference>
<feature type="domain" description="FAD-binding FR-type" evidence="10">
    <location>
        <begin position="41"/>
        <end position="169"/>
    </location>
</feature>
<comment type="catalytic activity">
    <reaction evidence="8">
        <text>2 reduced [2Fe-2S]-[ferredoxin] + NADP(+) + H(+) = 2 oxidized [2Fe-2S]-[ferredoxin] + NADPH</text>
        <dbReference type="Rhea" id="RHEA:20125"/>
        <dbReference type="Rhea" id="RHEA-COMP:10000"/>
        <dbReference type="Rhea" id="RHEA-COMP:10001"/>
        <dbReference type="ChEBI" id="CHEBI:15378"/>
        <dbReference type="ChEBI" id="CHEBI:33737"/>
        <dbReference type="ChEBI" id="CHEBI:33738"/>
        <dbReference type="ChEBI" id="CHEBI:57783"/>
        <dbReference type="ChEBI" id="CHEBI:58349"/>
        <dbReference type="EC" id="1.18.1.2"/>
    </reaction>
</comment>
<dbReference type="VEuPathDB" id="PiroplasmaDB:BmR1_04g09200"/>
<dbReference type="AlphaFoldDB" id="I7IT15"/>
<feature type="chain" id="PRO_5003710907" description="ferredoxin--NADP(+) reductase" evidence="9">
    <location>
        <begin position="21"/>
        <end position="341"/>
    </location>
</feature>
<dbReference type="GeneID" id="24426470"/>
<feature type="signal peptide" evidence="9">
    <location>
        <begin position="1"/>
        <end position="20"/>
    </location>
</feature>
<protein>
    <recommendedName>
        <fullName evidence="3">ferredoxin--NADP(+) reductase</fullName>
        <ecNumber evidence="3">1.18.1.2</ecNumber>
    </recommendedName>
</protein>
<dbReference type="OrthoDB" id="1688044at2759"/>
<evidence type="ECO:0000256" key="8">
    <source>
        <dbReference type="ARBA" id="ARBA00047776"/>
    </source>
</evidence>
<comment type="cofactor">
    <cofactor evidence="1">
        <name>FAD</name>
        <dbReference type="ChEBI" id="CHEBI:57692"/>
    </cofactor>
</comment>
<dbReference type="PANTHER" id="PTHR43314">
    <property type="match status" value="1"/>
</dbReference>
<keyword evidence="9" id="KW-0732">Signal</keyword>
<evidence type="ECO:0000256" key="7">
    <source>
        <dbReference type="ARBA" id="ARBA00023002"/>
    </source>
</evidence>
<dbReference type="InterPro" id="IPR001433">
    <property type="entry name" value="OxRdtase_FAD/NAD-bd"/>
</dbReference>
<evidence type="ECO:0000256" key="3">
    <source>
        <dbReference type="ARBA" id="ARBA00013223"/>
    </source>
</evidence>
<dbReference type="PRINTS" id="PR00371">
    <property type="entry name" value="FPNCR"/>
</dbReference>
<evidence type="ECO:0000259" key="10">
    <source>
        <dbReference type="PROSITE" id="PS51384"/>
    </source>
</evidence>
<proteinExistence type="inferred from homology"/>
<dbReference type="GO" id="GO:0004324">
    <property type="term" value="F:ferredoxin-NADP+ reductase activity"/>
    <property type="evidence" value="ECO:0007669"/>
    <property type="project" value="UniProtKB-EC"/>
</dbReference>
<dbReference type="PROSITE" id="PS51384">
    <property type="entry name" value="FAD_FR"/>
    <property type="match status" value="1"/>
</dbReference>
<dbReference type="InterPro" id="IPR039261">
    <property type="entry name" value="FNR_nucleotide-bd"/>
</dbReference>
<dbReference type="SUPFAM" id="SSF63380">
    <property type="entry name" value="Riboflavin synthase domain-like"/>
    <property type="match status" value="1"/>
</dbReference>
<dbReference type="InterPro" id="IPR017938">
    <property type="entry name" value="Riboflavin_synthase-like_b-brl"/>
</dbReference>
<dbReference type="RefSeq" id="XP_012650424.1">
    <property type="nucleotide sequence ID" value="XM_012794970.1"/>
</dbReference>
<evidence type="ECO:0000256" key="6">
    <source>
        <dbReference type="ARBA" id="ARBA00022857"/>
    </source>
</evidence>
<dbReference type="SUPFAM" id="SSF52343">
    <property type="entry name" value="Ferredoxin reductase-like, C-terminal NADP-linked domain"/>
    <property type="match status" value="1"/>
</dbReference>
<reference evidence="11 12" key="3">
    <citation type="journal article" date="2016" name="Sci. Rep.">
        <title>Genome-wide diversity and gene expression profiling of Babesia microti isolates identify polymorphic genes that mediate host-pathogen interactions.</title>
        <authorList>
            <person name="Silva J.C."/>
            <person name="Cornillot E."/>
            <person name="McCracken C."/>
            <person name="Usmani-Brown S."/>
            <person name="Dwivedi A."/>
            <person name="Ifeonu O.O."/>
            <person name="Crabtree J."/>
            <person name="Gotia H.T."/>
            <person name="Virji A.Z."/>
            <person name="Reynes C."/>
            <person name="Colinge J."/>
            <person name="Kumar V."/>
            <person name="Lawres L."/>
            <person name="Pazzi J.E."/>
            <person name="Pablo J.V."/>
            <person name="Hung C."/>
            <person name="Brancato J."/>
            <person name="Kumari P."/>
            <person name="Orvis J."/>
            <person name="Tretina K."/>
            <person name="Chibucos M."/>
            <person name="Ott S."/>
            <person name="Sadzewicz L."/>
            <person name="Sengamalay N."/>
            <person name="Shetty A.C."/>
            <person name="Su Q."/>
            <person name="Tallon L."/>
            <person name="Fraser C.M."/>
            <person name="Frutos R."/>
            <person name="Molina D.M."/>
            <person name="Krause P.J."/>
            <person name="Ben Mamoun C."/>
        </authorList>
    </citation>
    <scope>NUCLEOTIDE SEQUENCE [LARGE SCALE GENOMIC DNA]</scope>
    <source>
        <strain evidence="11 12">RI</strain>
    </source>
</reference>
<dbReference type="Gene3D" id="2.40.30.10">
    <property type="entry name" value="Translation factors"/>
    <property type="match status" value="1"/>
</dbReference>
<evidence type="ECO:0000256" key="9">
    <source>
        <dbReference type="SAM" id="SignalP"/>
    </source>
</evidence>